<name>A0A5N5WRP8_9EURO</name>
<evidence type="ECO:0000313" key="2">
    <source>
        <dbReference type="EMBL" id="KAB8071009.1"/>
    </source>
</evidence>
<accession>A0A5N5WRP8</accession>
<evidence type="ECO:0000313" key="3">
    <source>
        <dbReference type="Proteomes" id="UP000326565"/>
    </source>
</evidence>
<reference evidence="2 3" key="1">
    <citation type="submission" date="2019-04" db="EMBL/GenBank/DDBJ databases">
        <title>Friends and foes A comparative genomics study of 23 Aspergillus species from section Flavi.</title>
        <authorList>
            <consortium name="DOE Joint Genome Institute"/>
            <person name="Kjaerbolling I."/>
            <person name="Vesth T."/>
            <person name="Frisvad J.C."/>
            <person name="Nybo J.L."/>
            <person name="Theobald S."/>
            <person name="Kildgaard S."/>
            <person name="Isbrandt T."/>
            <person name="Kuo A."/>
            <person name="Sato A."/>
            <person name="Lyhne E.K."/>
            <person name="Kogle M.E."/>
            <person name="Wiebenga A."/>
            <person name="Kun R.S."/>
            <person name="Lubbers R.J."/>
            <person name="Makela M.R."/>
            <person name="Barry K."/>
            <person name="Chovatia M."/>
            <person name="Clum A."/>
            <person name="Daum C."/>
            <person name="Haridas S."/>
            <person name="He G."/>
            <person name="LaButti K."/>
            <person name="Lipzen A."/>
            <person name="Mondo S."/>
            <person name="Riley R."/>
            <person name="Salamov A."/>
            <person name="Simmons B.A."/>
            <person name="Magnuson J.K."/>
            <person name="Henrissat B."/>
            <person name="Mortensen U.H."/>
            <person name="Larsen T.O."/>
            <person name="Devries R.P."/>
            <person name="Grigoriev I.V."/>
            <person name="Machida M."/>
            <person name="Baker S.E."/>
            <person name="Andersen M.R."/>
        </authorList>
    </citation>
    <scope>NUCLEOTIDE SEQUENCE [LARGE SCALE GENOMIC DNA]</scope>
    <source>
        <strain evidence="2 3">CBS 151.66</strain>
    </source>
</reference>
<gene>
    <name evidence="2" type="ORF">BDV29DRAFT_179926</name>
</gene>
<protein>
    <submittedName>
        <fullName evidence="2">Uncharacterized protein</fullName>
    </submittedName>
</protein>
<dbReference type="AlphaFoldDB" id="A0A5N5WRP8"/>
<organism evidence="2 3">
    <name type="scientific">Aspergillus leporis</name>
    <dbReference type="NCBI Taxonomy" id="41062"/>
    <lineage>
        <taxon>Eukaryota</taxon>
        <taxon>Fungi</taxon>
        <taxon>Dikarya</taxon>
        <taxon>Ascomycota</taxon>
        <taxon>Pezizomycotina</taxon>
        <taxon>Eurotiomycetes</taxon>
        <taxon>Eurotiomycetidae</taxon>
        <taxon>Eurotiales</taxon>
        <taxon>Aspergillaceae</taxon>
        <taxon>Aspergillus</taxon>
        <taxon>Aspergillus subgen. Circumdati</taxon>
    </lineage>
</organism>
<feature type="compositionally biased region" description="Low complexity" evidence="1">
    <location>
        <begin position="1"/>
        <end position="15"/>
    </location>
</feature>
<proteinExistence type="predicted"/>
<keyword evidence="3" id="KW-1185">Reference proteome</keyword>
<dbReference type="EMBL" id="ML732285">
    <property type="protein sequence ID" value="KAB8071009.1"/>
    <property type="molecule type" value="Genomic_DNA"/>
</dbReference>
<dbReference type="OrthoDB" id="5403280at2759"/>
<evidence type="ECO:0000256" key="1">
    <source>
        <dbReference type="SAM" id="MobiDB-lite"/>
    </source>
</evidence>
<feature type="region of interest" description="Disordered" evidence="1">
    <location>
        <begin position="1"/>
        <end position="20"/>
    </location>
</feature>
<dbReference type="Proteomes" id="UP000326565">
    <property type="component" value="Unassembled WGS sequence"/>
</dbReference>
<sequence length="67" mass="7545">MPIITNTTKATKTPAPFSHPHGPCYDPETIILTWDGPNDPENPVNWPTFIRSSSSVTYRNMIGKFVR</sequence>